<proteinExistence type="inferred from homology"/>
<organism evidence="16 17">
    <name type="scientific">Sandarakinorhabdus cyanobacteriorum</name>
    <dbReference type="NCBI Taxonomy" id="1981098"/>
    <lineage>
        <taxon>Bacteria</taxon>
        <taxon>Pseudomonadati</taxon>
        <taxon>Pseudomonadota</taxon>
        <taxon>Alphaproteobacteria</taxon>
        <taxon>Sphingomonadales</taxon>
        <taxon>Sphingosinicellaceae</taxon>
        <taxon>Sandarakinorhabdus</taxon>
    </lineage>
</organism>
<keyword evidence="6 12" id="KW-0068">Autocatalytic cleavage</keyword>
<dbReference type="InterPro" id="IPR036286">
    <property type="entry name" value="LexA/Signal_pep-like_sf"/>
</dbReference>
<dbReference type="NCBIfam" id="TIGR00498">
    <property type="entry name" value="lexA"/>
    <property type="match status" value="1"/>
</dbReference>
<evidence type="ECO:0000256" key="2">
    <source>
        <dbReference type="ARBA" id="ARBA00022491"/>
    </source>
</evidence>
<keyword evidence="4 12" id="KW-0227">DNA damage</keyword>
<comment type="function">
    <text evidence="12">Represses a number of genes involved in the response to DNA damage (SOS response), including recA and lexA. In the presence of single-stranded DNA, RecA interacts with LexA causing an autocatalytic cleavage which disrupts the DNA-binding part of LexA, leading to derepression of the SOS regulon and eventually DNA repair.</text>
</comment>
<evidence type="ECO:0000313" key="16">
    <source>
        <dbReference type="EMBL" id="OYQ28681.1"/>
    </source>
</evidence>
<dbReference type="PRINTS" id="PR00726">
    <property type="entry name" value="LEXASERPTASE"/>
</dbReference>
<dbReference type="EC" id="3.4.21.88" evidence="12"/>
<keyword evidence="5 12" id="KW-0378">Hydrolase</keyword>
<evidence type="ECO:0000256" key="9">
    <source>
        <dbReference type="ARBA" id="ARBA00023163"/>
    </source>
</evidence>
<dbReference type="HAMAP" id="MF_00015">
    <property type="entry name" value="LexA"/>
    <property type="match status" value="1"/>
</dbReference>
<dbReference type="GO" id="GO:0003677">
    <property type="term" value="F:DNA binding"/>
    <property type="evidence" value="ECO:0007669"/>
    <property type="project" value="UniProtKB-UniRule"/>
</dbReference>
<keyword evidence="10 12" id="KW-0234">DNA repair</keyword>
<dbReference type="InterPro" id="IPR050077">
    <property type="entry name" value="LexA_repressor"/>
</dbReference>
<sequence>MLTKKQQELLVFIDERLKSDGVSPSFEEMKEALSLKSKSGVHRLINALEERAFIRRLPNRARALEVLRLPDALKAEKPALSLVSSRPHPSQSTPAPPAVAMLAANDTITVPLHGRIAAGLPVEALESDQSLSVPSALLGPGDHYALEVSGDSMIEAGIHDGDYALIRKCDTARDGDIVVALINGEDATLKYLRHERGLIRLDPANSAHQPQRYSPDQVRIQGKLAGLLRRYH</sequence>
<keyword evidence="7 12" id="KW-0805">Transcription regulation</keyword>
<dbReference type="InterPro" id="IPR006200">
    <property type="entry name" value="LexA"/>
</dbReference>
<dbReference type="GO" id="GO:0006260">
    <property type="term" value="P:DNA replication"/>
    <property type="evidence" value="ECO:0007669"/>
    <property type="project" value="UniProtKB-UniRule"/>
</dbReference>
<keyword evidence="9 12" id="KW-0804">Transcription</keyword>
<evidence type="ECO:0000256" key="5">
    <source>
        <dbReference type="ARBA" id="ARBA00022801"/>
    </source>
</evidence>
<protein>
    <recommendedName>
        <fullName evidence="12">LexA repressor</fullName>
        <ecNumber evidence="12">3.4.21.88</ecNumber>
    </recommendedName>
</protein>
<feature type="site" description="Cleavage; by autolysis" evidence="12">
    <location>
        <begin position="118"/>
        <end position="119"/>
    </location>
</feature>
<feature type="DNA-binding region" description="H-T-H motif" evidence="12">
    <location>
        <begin position="26"/>
        <end position="46"/>
    </location>
</feature>
<dbReference type="InterPro" id="IPR036390">
    <property type="entry name" value="WH_DNA-bd_sf"/>
</dbReference>
<dbReference type="GO" id="GO:0006508">
    <property type="term" value="P:proteolysis"/>
    <property type="evidence" value="ECO:0007669"/>
    <property type="project" value="InterPro"/>
</dbReference>
<dbReference type="OrthoDB" id="9802364at2"/>
<feature type="active site" description="For autocatalytic cleavage activity" evidence="12">
    <location>
        <position position="152"/>
    </location>
</feature>
<dbReference type="InterPro" id="IPR039418">
    <property type="entry name" value="LexA-like"/>
</dbReference>
<dbReference type="InterPro" id="IPR006199">
    <property type="entry name" value="LexA_DNA-bd_dom"/>
</dbReference>
<keyword evidence="11 12" id="KW-0742">SOS response</keyword>
<comment type="subunit">
    <text evidence="12">Homodimer.</text>
</comment>
<evidence type="ECO:0000256" key="12">
    <source>
        <dbReference type="HAMAP-Rule" id="MF_00015"/>
    </source>
</evidence>
<dbReference type="Pfam" id="PF00717">
    <property type="entry name" value="Peptidase_S24"/>
    <property type="match status" value="1"/>
</dbReference>
<comment type="similarity">
    <text evidence="1 12 13">Belongs to the peptidase S24 family.</text>
</comment>
<dbReference type="InterPro" id="IPR006197">
    <property type="entry name" value="Peptidase_S24_LexA"/>
</dbReference>
<dbReference type="PANTHER" id="PTHR33516">
    <property type="entry name" value="LEXA REPRESSOR"/>
    <property type="match status" value="1"/>
</dbReference>
<comment type="caution">
    <text evidence="16">The sequence shown here is derived from an EMBL/GenBank/DDBJ whole genome shotgun (WGS) entry which is preliminary data.</text>
</comment>
<feature type="domain" description="LexA repressor DNA-binding" evidence="15">
    <location>
        <begin position="2"/>
        <end position="63"/>
    </location>
</feature>
<keyword evidence="8 12" id="KW-0238">DNA-binding</keyword>
<dbReference type="AlphaFoldDB" id="A0A255YHL0"/>
<gene>
    <name evidence="12" type="primary">lexA</name>
    <name evidence="16" type="ORF">CHU93_08970</name>
</gene>
<dbReference type="SUPFAM" id="SSF46785">
    <property type="entry name" value="Winged helix' DNA-binding domain"/>
    <property type="match status" value="1"/>
</dbReference>
<evidence type="ECO:0000259" key="14">
    <source>
        <dbReference type="Pfam" id="PF00717"/>
    </source>
</evidence>
<dbReference type="InterPro" id="IPR036388">
    <property type="entry name" value="WH-like_DNA-bd_sf"/>
</dbReference>
<dbReference type="EMBL" id="NOXT01000109">
    <property type="protein sequence ID" value="OYQ28681.1"/>
    <property type="molecule type" value="Genomic_DNA"/>
</dbReference>
<feature type="active site" description="For autocatalytic cleavage activity" evidence="12">
    <location>
        <position position="190"/>
    </location>
</feature>
<evidence type="ECO:0000256" key="4">
    <source>
        <dbReference type="ARBA" id="ARBA00022763"/>
    </source>
</evidence>
<dbReference type="Proteomes" id="UP000216991">
    <property type="component" value="Unassembled WGS sequence"/>
</dbReference>
<evidence type="ECO:0000256" key="7">
    <source>
        <dbReference type="ARBA" id="ARBA00023015"/>
    </source>
</evidence>
<evidence type="ECO:0000256" key="6">
    <source>
        <dbReference type="ARBA" id="ARBA00022813"/>
    </source>
</evidence>
<dbReference type="PANTHER" id="PTHR33516:SF2">
    <property type="entry name" value="LEXA REPRESSOR-RELATED"/>
    <property type="match status" value="1"/>
</dbReference>
<keyword evidence="2 12" id="KW-0678">Repressor</keyword>
<dbReference type="CDD" id="cd06529">
    <property type="entry name" value="S24_LexA-like"/>
    <property type="match status" value="1"/>
</dbReference>
<feature type="domain" description="Peptidase S24/S26A/S26B/S26C" evidence="14">
    <location>
        <begin position="111"/>
        <end position="224"/>
    </location>
</feature>
<dbReference type="InterPro" id="IPR015927">
    <property type="entry name" value="Peptidase_S24_S26A/B/C"/>
</dbReference>
<dbReference type="GO" id="GO:0009432">
    <property type="term" value="P:SOS response"/>
    <property type="evidence" value="ECO:0007669"/>
    <property type="project" value="UniProtKB-UniRule"/>
</dbReference>
<dbReference type="GO" id="GO:0004252">
    <property type="term" value="F:serine-type endopeptidase activity"/>
    <property type="evidence" value="ECO:0007669"/>
    <property type="project" value="UniProtKB-UniRule"/>
</dbReference>
<dbReference type="Gene3D" id="2.10.109.10">
    <property type="entry name" value="Umud Fragment, subunit A"/>
    <property type="match status" value="1"/>
</dbReference>
<dbReference type="Gene3D" id="1.10.10.10">
    <property type="entry name" value="Winged helix-like DNA-binding domain superfamily/Winged helix DNA-binding domain"/>
    <property type="match status" value="1"/>
</dbReference>
<name>A0A255YHL0_9SPHN</name>
<reference evidence="16 17" key="1">
    <citation type="submission" date="2017-07" db="EMBL/GenBank/DDBJ databases">
        <title>Sandarakinorhabdus cyanobacteriorum sp. nov., a novel bacterium isolated from cyanobacterial aggregates in a eutrophic lake.</title>
        <authorList>
            <person name="Cai H."/>
        </authorList>
    </citation>
    <scope>NUCLEOTIDE SEQUENCE [LARGE SCALE GENOMIC DNA]</scope>
    <source>
        <strain evidence="16 17">TH057</strain>
    </source>
</reference>
<dbReference type="Pfam" id="PF01726">
    <property type="entry name" value="LexA_DNA_bind"/>
    <property type="match status" value="1"/>
</dbReference>
<evidence type="ECO:0000256" key="13">
    <source>
        <dbReference type="RuleBase" id="RU003991"/>
    </source>
</evidence>
<evidence type="ECO:0000313" key="17">
    <source>
        <dbReference type="Proteomes" id="UP000216991"/>
    </source>
</evidence>
<evidence type="ECO:0000256" key="8">
    <source>
        <dbReference type="ARBA" id="ARBA00023125"/>
    </source>
</evidence>
<evidence type="ECO:0000256" key="10">
    <source>
        <dbReference type="ARBA" id="ARBA00023204"/>
    </source>
</evidence>
<evidence type="ECO:0000256" key="3">
    <source>
        <dbReference type="ARBA" id="ARBA00022705"/>
    </source>
</evidence>
<accession>A0A255YHL0</accession>
<evidence type="ECO:0000256" key="11">
    <source>
        <dbReference type="ARBA" id="ARBA00023236"/>
    </source>
</evidence>
<dbReference type="GO" id="GO:0045892">
    <property type="term" value="P:negative regulation of DNA-templated transcription"/>
    <property type="evidence" value="ECO:0007669"/>
    <property type="project" value="UniProtKB-UniRule"/>
</dbReference>
<evidence type="ECO:0000256" key="1">
    <source>
        <dbReference type="ARBA" id="ARBA00007484"/>
    </source>
</evidence>
<evidence type="ECO:0000259" key="15">
    <source>
        <dbReference type="Pfam" id="PF01726"/>
    </source>
</evidence>
<dbReference type="GO" id="GO:0006281">
    <property type="term" value="P:DNA repair"/>
    <property type="evidence" value="ECO:0007669"/>
    <property type="project" value="UniProtKB-UniRule"/>
</dbReference>
<keyword evidence="3 12" id="KW-0235">DNA replication</keyword>
<dbReference type="SUPFAM" id="SSF51306">
    <property type="entry name" value="LexA/Signal peptidase"/>
    <property type="match status" value="1"/>
</dbReference>
<comment type="catalytic activity">
    <reaction evidence="12">
        <text>Hydrolysis of Ala-|-Gly bond in repressor LexA.</text>
        <dbReference type="EC" id="3.4.21.88"/>
    </reaction>
</comment>
<keyword evidence="17" id="KW-1185">Reference proteome</keyword>